<organism evidence="4 5">
    <name type="scientific">Knufia fluminis</name>
    <dbReference type="NCBI Taxonomy" id="191047"/>
    <lineage>
        <taxon>Eukaryota</taxon>
        <taxon>Fungi</taxon>
        <taxon>Dikarya</taxon>
        <taxon>Ascomycota</taxon>
        <taxon>Pezizomycotina</taxon>
        <taxon>Eurotiomycetes</taxon>
        <taxon>Chaetothyriomycetidae</taxon>
        <taxon>Chaetothyriales</taxon>
        <taxon>Trichomeriaceae</taxon>
        <taxon>Knufia</taxon>
    </lineage>
</organism>
<dbReference type="InterPro" id="IPR051236">
    <property type="entry name" value="HAT_RTT109-like"/>
</dbReference>
<evidence type="ECO:0000256" key="1">
    <source>
        <dbReference type="ARBA" id="ARBA00008858"/>
    </source>
</evidence>
<sequence>MDSTFSYQAKTKRASSVSAKYVGESATLSSATFQKSTGRASNLRMDDEGADDSTPRSRSKLIKRNTQMTGLSILIANIVLIRSIHASKLPDLTDSGVGRLVQDIKAHRIDLKALFTNPNTLKPYLGLDESFTQDIAPIPCHSHNDYWRTAPLFEALSNGCNSVEADIWQDPNDSTNLFVGHGKRALEPERTLQNMYLRPIQAILDRANEGTTTPLQGVFTTSPTTTLVLLVDFKTPSETLWSAFQDSLAPLREKGYLRTWNETSQSIIPGPLTIVASGDIDFTLITNETTNPHHDIFIDAPLLDLASSNTTYNVSNSYYASSAFNPALGVKNLYPWQSPSTAQVDTLRAQSTAAQDVGLQVRYWDTPAWPVSHMTGIWETLVERVGVDVLNVDDLELASRWDWRVCWRGLWGIC</sequence>
<gene>
    <name evidence="4" type="primary">AIM6_2</name>
    <name evidence="4" type="ORF">OHC33_005960</name>
</gene>
<dbReference type="PANTHER" id="PTHR31571">
    <property type="entry name" value="ALTERED INHERITANCE OF MITOCHONDRIA PROTEIN 6"/>
    <property type="match status" value="1"/>
</dbReference>
<dbReference type="AlphaFoldDB" id="A0AAN8F7H3"/>
<evidence type="ECO:0000256" key="3">
    <source>
        <dbReference type="SAM" id="MobiDB-lite"/>
    </source>
</evidence>
<comment type="similarity">
    <text evidence="1">Belongs to the AIM6 family.</text>
</comment>
<evidence type="ECO:0000256" key="2">
    <source>
        <dbReference type="ARBA" id="ARBA00014286"/>
    </source>
</evidence>
<evidence type="ECO:0000313" key="4">
    <source>
        <dbReference type="EMBL" id="KAK5952841.1"/>
    </source>
</evidence>
<dbReference type="PANTHER" id="PTHR31571:SF1">
    <property type="entry name" value="ALTERED INHERITANCE OF MITOCHONDRIA PROTEIN 6"/>
    <property type="match status" value="1"/>
</dbReference>
<name>A0AAN8F7H3_9EURO</name>
<dbReference type="PROSITE" id="PS50007">
    <property type="entry name" value="PIPLC_X_DOMAIN"/>
    <property type="match status" value="1"/>
</dbReference>
<feature type="compositionally biased region" description="Polar residues" evidence="3">
    <location>
        <begin position="1"/>
        <end position="18"/>
    </location>
</feature>
<feature type="region of interest" description="Disordered" evidence="3">
    <location>
        <begin position="1"/>
        <end position="20"/>
    </location>
</feature>
<evidence type="ECO:0000313" key="5">
    <source>
        <dbReference type="Proteomes" id="UP001316803"/>
    </source>
</evidence>
<dbReference type="GO" id="GO:0008081">
    <property type="term" value="F:phosphoric diester hydrolase activity"/>
    <property type="evidence" value="ECO:0007669"/>
    <property type="project" value="InterPro"/>
</dbReference>
<dbReference type="Proteomes" id="UP001316803">
    <property type="component" value="Unassembled WGS sequence"/>
</dbReference>
<comment type="caution">
    <text evidence="4">The sequence shown here is derived from an EMBL/GenBank/DDBJ whole genome shotgun (WGS) entry which is preliminary data.</text>
</comment>
<dbReference type="InterPro" id="IPR017946">
    <property type="entry name" value="PLC-like_Pdiesterase_TIM-brl"/>
</dbReference>
<proteinExistence type="inferred from homology"/>
<dbReference type="SUPFAM" id="SSF51695">
    <property type="entry name" value="PLC-like phosphodiesterases"/>
    <property type="match status" value="1"/>
</dbReference>
<accession>A0AAN8F7H3</accession>
<dbReference type="GO" id="GO:0006629">
    <property type="term" value="P:lipid metabolic process"/>
    <property type="evidence" value="ECO:0007669"/>
    <property type="project" value="InterPro"/>
</dbReference>
<feature type="region of interest" description="Disordered" evidence="3">
    <location>
        <begin position="33"/>
        <end position="61"/>
    </location>
</feature>
<protein>
    <recommendedName>
        <fullName evidence="2">Altered inheritance of mitochondria protein 6</fullName>
    </recommendedName>
</protein>
<dbReference type="EMBL" id="JAKLMC020000013">
    <property type="protein sequence ID" value="KAK5952841.1"/>
    <property type="molecule type" value="Genomic_DNA"/>
</dbReference>
<reference evidence="4 5" key="1">
    <citation type="submission" date="2022-12" db="EMBL/GenBank/DDBJ databases">
        <title>Genomic features and morphological characterization of a novel Knufia sp. strain isolated from spacecraft assembly facility.</title>
        <authorList>
            <person name="Teixeira M."/>
            <person name="Chander A.M."/>
            <person name="Stajich J.E."/>
            <person name="Venkateswaran K."/>
        </authorList>
    </citation>
    <scope>NUCLEOTIDE SEQUENCE [LARGE SCALE GENOMIC DNA]</scope>
    <source>
        <strain evidence="4 5">FJI-L2-BK-P2</strain>
    </source>
</reference>
<keyword evidence="5" id="KW-1185">Reference proteome</keyword>